<organism evidence="2 3">
    <name type="scientific">Lacipirellula parvula</name>
    <dbReference type="NCBI Taxonomy" id="2650471"/>
    <lineage>
        <taxon>Bacteria</taxon>
        <taxon>Pseudomonadati</taxon>
        <taxon>Planctomycetota</taxon>
        <taxon>Planctomycetia</taxon>
        <taxon>Pirellulales</taxon>
        <taxon>Lacipirellulaceae</taxon>
        <taxon>Lacipirellula</taxon>
    </lineage>
</organism>
<keyword evidence="3" id="KW-1185">Reference proteome</keyword>
<sequence length="242" mass="27039">MSLESSLARAIVRLIYEQHGEKVAAGWMSSACEICGRQRPCEAEEYTGYTRWLWNRTERRWVFLHCDFCGKKFKLIPEGPVSLERNWTSRGETAAQFASRTQPPGLVNSGPETNAVLLSALKQAGKNKDRWKGTIQLSWIGAGVGLVLGVGVSLAIHFTGLDKLWQFEDESGSPLHFLILPGFVIAGMLMGAKDVGPTIQREKLESLIKRYDLDTTRLLDLAKQHGLSGAEKVLRELRQRQS</sequence>
<accession>A0A5K7XCY4</accession>
<feature type="transmembrane region" description="Helical" evidence="1">
    <location>
        <begin position="173"/>
        <end position="192"/>
    </location>
</feature>
<evidence type="ECO:0000313" key="3">
    <source>
        <dbReference type="Proteomes" id="UP000326837"/>
    </source>
</evidence>
<feature type="transmembrane region" description="Helical" evidence="1">
    <location>
        <begin position="137"/>
        <end position="161"/>
    </location>
</feature>
<evidence type="ECO:0000256" key="1">
    <source>
        <dbReference type="SAM" id="Phobius"/>
    </source>
</evidence>
<gene>
    <name evidence="2" type="ORF">PLANPX_0571</name>
</gene>
<dbReference type="EMBL" id="AP021861">
    <property type="protein sequence ID" value="BBO30959.1"/>
    <property type="molecule type" value="Genomic_DNA"/>
</dbReference>
<keyword evidence="1" id="KW-1133">Transmembrane helix</keyword>
<dbReference type="KEGG" id="lpav:PLANPX_0571"/>
<keyword evidence="1" id="KW-0472">Membrane</keyword>
<dbReference type="AlphaFoldDB" id="A0A5K7XCY4"/>
<keyword evidence="1" id="KW-0812">Transmembrane</keyword>
<dbReference type="Proteomes" id="UP000326837">
    <property type="component" value="Chromosome"/>
</dbReference>
<reference evidence="3" key="1">
    <citation type="submission" date="2019-10" db="EMBL/GenBank/DDBJ databases">
        <title>Lacipirellula parvula gen. nov., sp. nov., representing a lineage of planctomycetes widespread in freshwater anoxic habitats, and description of the family Lacipirellulaceae.</title>
        <authorList>
            <person name="Dedysh S.N."/>
            <person name="Kulichevskaya I.S."/>
            <person name="Beletsky A.V."/>
            <person name="Rakitin A.L."/>
            <person name="Mardanov A.V."/>
            <person name="Ivanova A.A."/>
            <person name="Saltykova V.X."/>
            <person name="Rijpstra W.I.C."/>
            <person name="Sinninghe Damste J.S."/>
            <person name="Ravin N.V."/>
        </authorList>
    </citation>
    <scope>NUCLEOTIDE SEQUENCE [LARGE SCALE GENOMIC DNA]</scope>
    <source>
        <strain evidence="3">PX69</strain>
    </source>
</reference>
<name>A0A5K7XCY4_9BACT</name>
<evidence type="ECO:0000313" key="2">
    <source>
        <dbReference type="EMBL" id="BBO30959.1"/>
    </source>
</evidence>
<protein>
    <submittedName>
        <fullName evidence="2">Uncharacterized protein</fullName>
    </submittedName>
</protein>
<proteinExistence type="predicted"/>